<dbReference type="EC" id="2.3.2.27" evidence="4"/>
<evidence type="ECO:0000313" key="14">
    <source>
        <dbReference type="EMBL" id="KAK9690329.1"/>
    </source>
</evidence>
<feature type="transmembrane region" description="Helical" evidence="10">
    <location>
        <begin position="993"/>
        <end position="1011"/>
    </location>
</feature>
<feature type="transmembrane region" description="Helical" evidence="10">
    <location>
        <begin position="770"/>
        <end position="789"/>
    </location>
</feature>
<evidence type="ECO:0000256" key="11">
    <source>
        <dbReference type="SAM" id="SignalP"/>
    </source>
</evidence>
<dbReference type="GO" id="GO:0061630">
    <property type="term" value="F:ubiquitin protein ligase activity"/>
    <property type="evidence" value="ECO:0007669"/>
    <property type="project" value="UniProtKB-EC"/>
</dbReference>
<feature type="domain" description="DUF2921" evidence="13">
    <location>
        <begin position="293"/>
        <end position="472"/>
    </location>
</feature>
<gene>
    <name evidence="14" type="ORF">RND81_09G120200</name>
</gene>
<evidence type="ECO:0000256" key="4">
    <source>
        <dbReference type="ARBA" id="ARBA00012483"/>
    </source>
</evidence>
<evidence type="ECO:0000256" key="5">
    <source>
        <dbReference type="ARBA" id="ARBA00022679"/>
    </source>
</evidence>
<comment type="caution">
    <text evidence="14">The sequence shown here is derived from an EMBL/GenBank/DDBJ whole genome shotgun (WGS) entry which is preliminary data.</text>
</comment>
<dbReference type="EMBL" id="JBDFQZ010000009">
    <property type="protein sequence ID" value="KAK9690329.1"/>
    <property type="molecule type" value="Genomic_DNA"/>
</dbReference>
<dbReference type="InterPro" id="IPR057425">
    <property type="entry name" value="DUF2921_N"/>
</dbReference>
<evidence type="ECO:0000259" key="13">
    <source>
        <dbReference type="Pfam" id="PF25333"/>
    </source>
</evidence>
<dbReference type="Proteomes" id="UP001443914">
    <property type="component" value="Unassembled WGS sequence"/>
</dbReference>
<dbReference type="Pfam" id="PF25333">
    <property type="entry name" value="DUF2921_N"/>
    <property type="match status" value="3"/>
</dbReference>
<dbReference type="InterPro" id="IPR021319">
    <property type="entry name" value="DUF2921"/>
</dbReference>
<evidence type="ECO:0000256" key="6">
    <source>
        <dbReference type="ARBA" id="ARBA00022692"/>
    </source>
</evidence>
<comment type="catalytic activity">
    <reaction evidence="1">
        <text>S-ubiquitinyl-[E2 ubiquitin-conjugating enzyme]-L-cysteine + [acceptor protein]-L-lysine = [E2 ubiquitin-conjugating enzyme]-L-cysteine + N(6)-ubiquitinyl-[acceptor protein]-L-lysine.</text>
        <dbReference type="EC" id="2.3.2.27"/>
    </reaction>
</comment>
<dbReference type="AlphaFoldDB" id="A0AAW1IL00"/>
<dbReference type="PANTHER" id="PTHR33389:SF4">
    <property type="entry name" value="PII, URIDYLYLTRANSFERASE (DUF2921)"/>
    <property type="match status" value="1"/>
</dbReference>
<sequence>MKVLIFLTIHVLLLGFLMFEFVISDFGEVEFVPEIGNYDRLDEIQKSCSSLINSAVDLNLNYDDNEIRKLKKELSFSNGDWEQIGTSAPIMPFDVGFRLNSSRVGYTMSTQGFGSDSPYKLVSFKLTDVSKTRVAENTVAVNGLLNMVITSTLPLATSFNGGRPDFAMWDGHSQISVEFQGIFGEVKNNGGERVVCLLGIALLPFRQSNSYDPWESVKASGSSNVPPPLLQDDQILLVLRFPKTGSLKRMAIHGEMKSLNPKSNEKYFDKVQITSQLKAGINRYEFSSGEVIAKACDPYPYPDPSVSDDNELYKSLDFCEMLRKVSTDAAFSVAPHWRCNGTDEYCSKFGPFWSDKKINATNGSFKDTRVLIQNIFCLADEKTSNNELTARVFAVFRAFDSPDNLFYETQRSGLSNMTVLAEGVWKSSNGQLCMIGCSGNDCNSRICLYIPLSFSIKQRSILIGSISSLEKINPPFYPLSLGMLYQSLDYIYDGYTYKHPTYKYTKIDASGAVLEKDEPFSFGTVIKKSLLTFPKLQDSEDFADSLRLLAEDLTLHITAIPDPLPNSRPIITNVELEVLSLGPMFGRDWFSNDSNANMVSPYHTNASYTEKQLLLNVSTQLKLRGGEPYSNFSTIFLEGLYDQHVGKMYLIGCRDVRASWSVLFDSSDLVSGLDCLIEAIISYPPTTARWLVTPTVSVSLSSQRPEDDPLYFKPLKLQTRPILYRQQREDILSRASFEGILKIFTLSLTICCILRQLFYMRNLSVESLPYVSLTMLGSQVIGFALPLVIGAETLSRSVNSQNTENMSSSYDVEKSRSTQVIDYVVKLQVLVCFILTLRLCQKVWKARVRLLGQNRNEPNHVPTEKRVVIITVVIHIFGYICALIFHSVKTGQTPTWTEQYVDSTGNSRLLKTWETLLQEYTGLLQDLFLLPQVIGNIIWQTDSKPLVKLYYMGITLLRVLPHLYDYVRGPTTNPFFSEEYEFVNPRFDFYSEFGDIAIPVLAVIFAVIVFVQQKWNYEKISNTLTVGNLRILPFSSRIYEKIPYDLAEAELVCDPIRNKNNVQEDDQ</sequence>
<keyword evidence="6 10" id="KW-0812">Transmembrane</keyword>
<dbReference type="GO" id="GO:0012505">
    <property type="term" value="C:endomembrane system"/>
    <property type="evidence" value="ECO:0007669"/>
    <property type="project" value="UniProtKB-SubCell"/>
</dbReference>
<accession>A0AAW1IL00</accession>
<keyword evidence="11" id="KW-0732">Signal</keyword>
<evidence type="ECO:0000313" key="15">
    <source>
        <dbReference type="Proteomes" id="UP001443914"/>
    </source>
</evidence>
<keyword evidence="8 10" id="KW-1133">Transmembrane helix</keyword>
<evidence type="ECO:0000259" key="12">
    <source>
        <dbReference type="Pfam" id="PF11145"/>
    </source>
</evidence>
<dbReference type="PANTHER" id="PTHR33389">
    <property type="entry name" value="FAMILY PROTEIN, PUTATIVE (DUF2921)-RELATED"/>
    <property type="match status" value="1"/>
</dbReference>
<feature type="domain" description="SWEET-like" evidence="12">
    <location>
        <begin position="727"/>
        <end position="1020"/>
    </location>
</feature>
<keyword evidence="15" id="KW-1185">Reference proteome</keyword>
<evidence type="ECO:0000256" key="2">
    <source>
        <dbReference type="ARBA" id="ARBA00004127"/>
    </source>
</evidence>
<evidence type="ECO:0000256" key="3">
    <source>
        <dbReference type="ARBA" id="ARBA00004906"/>
    </source>
</evidence>
<feature type="chain" id="PRO_5043654327" description="RING-type E3 ubiquitin transferase" evidence="11">
    <location>
        <begin position="25"/>
        <end position="1067"/>
    </location>
</feature>
<protein>
    <recommendedName>
        <fullName evidence="4">RING-type E3 ubiquitin transferase</fullName>
        <ecNumber evidence="4">2.3.2.27</ecNumber>
    </recommendedName>
</protein>
<evidence type="ECO:0000256" key="9">
    <source>
        <dbReference type="ARBA" id="ARBA00023136"/>
    </source>
</evidence>
<feature type="transmembrane region" description="Helical" evidence="10">
    <location>
        <begin position="867"/>
        <end position="888"/>
    </location>
</feature>
<keyword evidence="5" id="KW-0808">Transferase</keyword>
<evidence type="ECO:0000256" key="1">
    <source>
        <dbReference type="ARBA" id="ARBA00000900"/>
    </source>
</evidence>
<name>A0AAW1IL00_SAPOF</name>
<feature type="domain" description="DUF2921" evidence="13">
    <location>
        <begin position="45"/>
        <end position="271"/>
    </location>
</feature>
<comment type="subcellular location">
    <subcellularLocation>
        <location evidence="2">Endomembrane system</location>
        <topology evidence="2">Multi-pass membrane protein</topology>
    </subcellularLocation>
</comment>
<evidence type="ECO:0000256" key="8">
    <source>
        <dbReference type="ARBA" id="ARBA00022989"/>
    </source>
</evidence>
<keyword evidence="9 10" id="KW-0472">Membrane</keyword>
<reference evidence="14" key="1">
    <citation type="submission" date="2024-03" db="EMBL/GenBank/DDBJ databases">
        <title>WGS assembly of Saponaria officinalis var. Norfolk2.</title>
        <authorList>
            <person name="Jenkins J."/>
            <person name="Shu S."/>
            <person name="Grimwood J."/>
            <person name="Barry K."/>
            <person name="Goodstein D."/>
            <person name="Schmutz J."/>
            <person name="Leebens-Mack J."/>
            <person name="Osbourn A."/>
        </authorList>
    </citation>
    <scope>NUCLEOTIDE SEQUENCE [LARGE SCALE GENOMIC DNA]</scope>
    <source>
        <strain evidence="14">JIC</strain>
    </source>
</reference>
<keyword evidence="7" id="KW-0833">Ubl conjugation pathway</keyword>
<evidence type="ECO:0000256" key="10">
    <source>
        <dbReference type="SAM" id="Phobius"/>
    </source>
</evidence>
<feature type="domain" description="DUF2921" evidence="13">
    <location>
        <begin position="518"/>
        <end position="715"/>
    </location>
</feature>
<feature type="signal peptide" evidence="11">
    <location>
        <begin position="1"/>
        <end position="24"/>
    </location>
</feature>
<evidence type="ECO:0000256" key="7">
    <source>
        <dbReference type="ARBA" id="ARBA00022786"/>
    </source>
</evidence>
<proteinExistence type="predicted"/>
<dbReference type="Pfam" id="PF11145">
    <property type="entry name" value="DUF2921"/>
    <property type="match status" value="1"/>
</dbReference>
<comment type="pathway">
    <text evidence="3">Protein modification; protein ubiquitination.</text>
</comment>
<organism evidence="14 15">
    <name type="scientific">Saponaria officinalis</name>
    <name type="common">Common soapwort</name>
    <name type="synonym">Lychnis saponaria</name>
    <dbReference type="NCBI Taxonomy" id="3572"/>
    <lineage>
        <taxon>Eukaryota</taxon>
        <taxon>Viridiplantae</taxon>
        <taxon>Streptophyta</taxon>
        <taxon>Embryophyta</taxon>
        <taxon>Tracheophyta</taxon>
        <taxon>Spermatophyta</taxon>
        <taxon>Magnoliopsida</taxon>
        <taxon>eudicotyledons</taxon>
        <taxon>Gunneridae</taxon>
        <taxon>Pentapetalae</taxon>
        <taxon>Caryophyllales</taxon>
        <taxon>Caryophyllaceae</taxon>
        <taxon>Caryophylleae</taxon>
        <taxon>Saponaria</taxon>
    </lineage>
</organism>